<dbReference type="RefSeq" id="WP_089699335.1">
    <property type="nucleotide sequence ID" value="NZ_FNHL01000005.1"/>
</dbReference>
<dbReference type="InterPro" id="IPR016024">
    <property type="entry name" value="ARM-type_fold"/>
</dbReference>
<dbReference type="OrthoDB" id="200644at2157"/>
<sequence length="282" mass="30710">MRDEEEATDGPPDPQLHPERSPGFGEEPVGLDDIEVDRDVTIGEASLEDLAASDTEPVEDEGVADLLTTLAGDDAVERRRAALALAEREYDGDESERVVRALSSAATTDDDDEVRQFAVEAVAKLGGAVAAKTAVHCTDDDDPWVRAEAVVALDRLDRVAHEETIVAALDDEHHAARRNALISLFKRRGEDALDELIEAAADPSERVREWAAHLLGGVDDERATETLTRLAADDDESDIVRKTAARAREVDAGSFRRQFSGALDERDRTLPGEDDLNRTPNL</sequence>
<dbReference type="SMART" id="SM00567">
    <property type="entry name" value="EZ_HEAT"/>
    <property type="match status" value="5"/>
</dbReference>
<dbReference type="Gene3D" id="1.25.10.10">
    <property type="entry name" value="Leucine-rich Repeat Variant"/>
    <property type="match status" value="2"/>
</dbReference>
<evidence type="ECO:0000256" key="1">
    <source>
        <dbReference type="SAM" id="MobiDB-lite"/>
    </source>
</evidence>
<dbReference type="InterPro" id="IPR011989">
    <property type="entry name" value="ARM-like"/>
</dbReference>
<feature type="region of interest" description="Disordered" evidence="1">
    <location>
        <begin position="262"/>
        <end position="282"/>
    </location>
</feature>
<dbReference type="PANTHER" id="PTHR12697:SF5">
    <property type="entry name" value="DEOXYHYPUSINE HYDROXYLASE"/>
    <property type="match status" value="1"/>
</dbReference>
<dbReference type="InterPro" id="IPR004155">
    <property type="entry name" value="PBS_lyase_HEAT"/>
</dbReference>
<keyword evidence="3" id="KW-1185">Reference proteome</keyword>
<evidence type="ECO:0000313" key="2">
    <source>
        <dbReference type="EMBL" id="SDN10006.1"/>
    </source>
</evidence>
<feature type="region of interest" description="Disordered" evidence="1">
    <location>
        <begin position="1"/>
        <end position="60"/>
    </location>
</feature>
<dbReference type="PANTHER" id="PTHR12697">
    <property type="entry name" value="PBS LYASE HEAT-LIKE PROTEIN"/>
    <property type="match status" value="1"/>
</dbReference>
<organism evidence="2 3">
    <name type="scientific">Halogranum gelatinilyticum</name>
    <dbReference type="NCBI Taxonomy" id="660521"/>
    <lineage>
        <taxon>Archaea</taxon>
        <taxon>Methanobacteriati</taxon>
        <taxon>Methanobacteriota</taxon>
        <taxon>Stenosarchaea group</taxon>
        <taxon>Halobacteria</taxon>
        <taxon>Halobacteriales</taxon>
        <taxon>Haloferacaceae</taxon>
    </lineage>
</organism>
<dbReference type="GO" id="GO:0016491">
    <property type="term" value="F:oxidoreductase activity"/>
    <property type="evidence" value="ECO:0007669"/>
    <property type="project" value="TreeGrafter"/>
</dbReference>
<feature type="compositionally biased region" description="Basic and acidic residues" evidence="1">
    <location>
        <begin position="263"/>
        <end position="282"/>
    </location>
</feature>
<dbReference type="Pfam" id="PF13646">
    <property type="entry name" value="HEAT_2"/>
    <property type="match status" value="2"/>
</dbReference>
<gene>
    <name evidence="2" type="ORF">SAMN04487949_3366</name>
</gene>
<evidence type="ECO:0000313" key="3">
    <source>
        <dbReference type="Proteomes" id="UP000199451"/>
    </source>
</evidence>
<protein>
    <submittedName>
        <fullName evidence="2">HEAT repeat-containing protein</fullName>
    </submittedName>
</protein>
<dbReference type="SUPFAM" id="SSF48371">
    <property type="entry name" value="ARM repeat"/>
    <property type="match status" value="1"/>
</dbReference>
<dbReference type="STRING" id="660521.SAMN04487949_3366"/>
<dbReference type="Proteomes" id="UP000199451">
    <property type="component" value="Unassembled WGS sequence"/>
</dbReference>
<dbReference type="AlphaFoldDB" id="A0A1G9YNI5"/>
<dbReference type="EMBL" id="FNHL01000005">
    <property type="protein sequence ID" value="SDN10006.1"/>
    <property type="molecule type" value="Genomic_DNA"/>
</dbReference>
<reference evidence="3" key="1">
    <citation type="submission" date="2016-10" db="EMBL/GenBank/DDBJ databases">
        <authorList>
            <person name="Varghese N."/>
            <person name="Submissions S."/>
        </authorList>
    </citation>
    <scope>NUCLEOTIDE SEQUENCE [LARGE SCALE GENOMIC DNA]</scope>
    <source>
        <strain evidence="3">CGMCC 1.10119</strain>
    </source>
</reference>
<proteinExistence type="predicted"/>
<name>A0A1G9YNI5_9EURY</name>
<accession>A0A1G9YNI5</accession>